<reference evidence="1" key="1">
    <citation type="submission" date="2023-04" db="EMBL/GenBank/DDBJ databases">
        <title>Draft Genome sequencing of Naganishia species isolated from polar environments using Oxford Nanopore Technology.</title>
        <authorList>
            <person name="Leo P."/>
            <person name="Venkateswaran K."/>
        </authorList>
    </citation>
    <scope>NUCLEOTIDE SEQUENCE</scope>
    <source>
        <strain evidence="1">MNA-CCFEE 5262</strain>
    </source>
</reference>
<sequence length="258" mass="28550">MEYRPFHSEEHDLPDIINLVDQELTNHPPFYVLAKVYPPPPQPTSTTDERPHAIACIVCKQDTHKSRVNRGYIAMLSVDRAWRRRGIARKLIELAVGTMISRGADEIVLETEHDNAASLSLYGSMGFIKDRRLHRFYLNGKDAFRLVYPVSKETSTTSGDPPTSSPPDLLNTSDSELRLQHAPLSPDLQISGLSIPDSEPPVLPLRPAPNGTVTNGAGSNGTGLLGTVREERKHGENEEDEEIGEQEENGQAVTRLSL</sequence>
<name>A0ACC2WJG5_9TREE</name>
<organism evidence="1 2">
    <name type="scientific">Naganishia adeliensis</name>
    <dbReference type="NCBI Taxonomy" id="92952"/>
    <lineage>
        <taxon>Eukaryota</taxon>
        <taxon>Fungi</taxon>
        <taxon>Dikarya</taxon>
        <taxon>Basidiomycota</taxon>
        <taxon>Agaricomycotina</taxon>
        <taxon>Tremellomycetes</taxon>
        <taxon>Filobasidiales</taxon>
        <taxon>Filobasidiaceae</taxon>
        <taxon>Naganishia</taxon>
    </lineage>
</organism>
<evidence type="ECO:0000313" key="1">
    <source>
        <dbReference type="EMBL" id="KAJ9110966.1"/>
    </source>
</evidence>
<dbReference type="EMBL" id="JASBWS010000021">
    <property type="protein sequence ID" value="KAJ9110966.1"/>
    <property type="molecule type" value="Genomic_DNA"/>
</dbReference>
<proteinExistence type="predicted"/>
<comment type="caution">
    <text evidence="1">The sequence shown here is derived from an EMBL/GenBank/DDBJ whole genome shotgun (WGS) entry which is preliminary data.</text>
</comment>
<evidence type="ECO:0000313" key="2">
    <source>
        <dbReference type="Proteomes" id="UP001230649"/>
    </source>
</evidence>
<protein>
    <submittedName>
        <fullName evidence="1">Uncharacterized protein</fullName>
    </submittedName>
</protein>
<dbReference type="Proteomes" id="UP001230649">
    <property type="component" value="Unassembled WGS sequence"/>
</dbReference>
<accession>A0ACC2WJG5</accession>
<gene>
    <name evidence="1" type="ORF">QFC20_002732</name>
</gene>
<keyword evidence="2" id="KW-1185">Reference proteome</keyword>